<evidence type="ECO:0000313" key="2">
    <source>
        <dbReference type="EMBL" id="KAH7038905.1"/>
    </source>
</evidence>
<protein>
    <submittedName>
        <fullName evidence="2">Uncharacterized protein</fullName>
    </submittedName>
</protein>
<accession>A0ABQ8FZU9</accession>
<keyword evidence="3" id="KW-1185">Reference proteome</keyword>
<sequence>MTSSYQPLPGTGKPQPHVKAGHGPLFQAFYRANQVSTHRLGRRGEDRQPETPPSPLPQKRCFGAVPVRRRGGKRAIAMYEICDTLLPRQPFSNPKTNPRTPSAIATGRFHISINFGDIAGKQLPAVNHPIDIPSRRRFPLISVCSSRRRGKYAAAAAAAAAFRSSVGARPLPRHQRTRYTPHFLLPRVPALPYPPCYPRLPGGSLPCYHQPAAQWCNTAGPITHIPKRARAVADGKPSPFYPTISTLPARPSRDTHASRKRKRKKKCLNHVQCDGRAKGGATKKHAGKHWPSQ</sequence>
<dbReference type="Proteomes" id="UP000774617">
    <property type="component" value="Unassembled WGS sequence"/>
</dbReference>
<evidence type="ECO:0000256" key="1">
    <source>
        <dbReference type="SAM" id="MobiDB-lite"/>
    </source>
</evidence>
<feature type="compositionally biased region" description="Basic residues" evidence="1">
    <location>
        <begin position="281"/>
        <end position="293"/>
    </location>
</feature>
<feature type="region of interest" description="Disordered" evidence="1">
    <location>
        <begin position="233"/>
        <end position="293"/>
    </location>
</feature>
<feature type="region of interest" description="Disordered" evidence="1">
    <location>
        <begin position="1"/>
        <end position="21"/>
    </location>
</feature>
<evidence type="ECO:0000313" key="3">
    <source>
        <dbReference type="Proteomes" id="UP000774617"/>
    </source>
</evidence>
<comment type="caution">
    <text evidence="2">The sequence shown here is derived from an EMBL/GenBank/DDBJ whole genome shotgun (WGS) entry which is preliminary data.</text>
</comment>
<organism evidence="2 3">
    <name type="scientific">Macrophomina phaseolina</name>
    <dbReference type="NCBI Taxonomy" id="35725"/>
    <lineage>
        <taxon>Eukaryota</taxon>
        <taxon>Fungi</taxon>
        <taxon>Dikarya</taxon>
        <taxon>Ascomycota</taxon>
        <taxon>Pezizomycotina</taxon>
        <taxon>Dothideomycetes</taxon>
        <taxon>Dothideomycetes incertae sedis</taxon>
        <taxon>Botryosphaeriales</taxon>
        <taxon>Botryosphaeriaceae</taxon>
        <taxon>Macrophomina</taxon>
    </lineage>
</organism>
<feature type="compositionally biased region" description="Basic residues" evidence="1">
    <location>
        <begin position="258"/>
        <end position="268"/>
    </location>
</feature>
<reference evidence="2 3" key="1">
    <citation type="journal article" date="2021" name="Nat. Commun.">
        <title>Genetic determinants of endophytism in the Arabidopsis root mycobiome.</title>
        <authorList>
            <person name="Mesny F."/>
            <person name="Miyauchi S."/>
            <person name="Thiergart T."/>
            <person name="Pickel B."/>
            <person name="Atanasova L."/>
            <person name="Karlsson M."/>
            <person name="Huettel B."/>
            <person name="Barry K.W."/>
            <person name="Haridas S."/>
            <person name="Chen C."/>
            <person name="Bauer D."/>
            <person name="Andreopoulos W."/>
            <person name="Pangilinan J."/>
            <person name="LaButti K."/>
            <person name="Riley R."/>
            <person name="Lipzen A."/>
            <person name="Clum A."/>
            <person name="Drula E."/>
            <person name="Henrissat B."/>
            <person name="Kohler A."/>
            <person name="Grigoriev I.V."/>
            <person name="Martin F.M."/>
            <person name="Hacquard S."/>
        </authorList>
    </citation>
    <scope>NUCLEOTIDE SEQUENCE [LARGE SCALE GENOMIC DNA]</scope>
    <source>
        <strain evidence="2 3">MPI-SDFR-AT-0080</strain>
    </source>
</reference>
<gene>
    <name evidence="2" type="ORF">B0J12DRAFT_252796</name>
</gene>
<dbReference type="EMBL" id="JAGTJR010000032">
    <property type="protein sequence ID" value="KAH7038905.1"/>
    <property type="molecule type" value="Genomic_DNA"/>
</dbReference>
<name>A0ABQ8FZU9_9PEZI</name>
<feature type="region of interest" description="Disordered" evidence="1">
    <location>
        <begin position="39"/>
        <end position="60"/>
    </location>
</feature>
<proteinExistence type="predicted"/>